<protein>
    <recommendedName>
        <fullName evidence="14">Pheromone receptor</fullName>
    </recommendedName>
</protein>
<keyword evidence="13" id="KW-1185">Reference proteome</keyword>
<evidence type="ECO:0000256" key="9">
    <source>
        <dbReference type="ARBA" id="ARBA00023224"/>
    </source>
</evidence>
<keyword evidence="6" id="KW-0297">G-protein coupled receptor</keyword>
<sequence>MTYYDPYPLYPVFAFIGFVIVLIPLPWHLQAWNAGTCLFMFWTALACLNNFINSIIWRDNVIDWAPVWCDISTRITVGLSVGMPAASLCINRRLYKIAACKTVSITKAEKRRAVIVDCAIGLGIPLIQMPLQYVVQGHRYDILEEIGCYPTTYNTPLAYPLSYVWPNVIALISAYYCIMSLCEFNRRRAQFAMLLSNSNNASALSISRYFRLMMIATIELIVDTPIGAYGLYLSIKHSPIHPWISWANTHYNFGFVSQVPSVFWKANPATVITLELFRWMPVVCAFVFFALFGFAAEARRHYSLAFWAIAKRLGYMPSSNSPGSNVFRRWILRRSPQSTTSSLPTSKYTSSSPPRTPTKRGADPFTSSFADSLTDVDSETGWNKEKSLASPSSSGSQSWSPPVELDALGTVAVPLPFRPTASDSRPARPATWSP</sequence>
<dbReference type="GO" id="GO:0005886">
    <property type="term" value="C:plasma membrane"/>
    <property type="evidence" value="ECO:0007669"/>
    <property type="project" value="TreeGrafter"/>
</dbReference>
<feature type="transmembrane region" description="Helical" evidence="11">
    <location>
        <begin position="163"/>
        <end position="184"/>
    </location>
</feature>
<feature type="transmembrane region" description="Helical" evidence="11">
    <location>
        <begin position="7"/>
        <end position="25"/>
    </location>
</feature>
<keyword evidence="5 11" id="KW-1133">Transmembrane helix</keyword>
<dbReference type="AlphaFoldDB" id="A0AAD2H9Z6"/>
<comment type="similarity">
    <text evidence="2">Belongs to the G-protein coupled receptor 4 family.</text>
</comment>
<accession>A0AAD2H9Z6</accession>
<dbReference type="Proteomes" id="UP001295794">
    <property type="component" value="Unassembled WGS sequence"/>
</dbReference>
<keyword evidence="4 11" id="KW-0812">Transmembrane</keyword>
<feature type="compositionally biased region" description="Low complexity" evidence="10">
    <location>
        <begin position="388"/>
        <end position="402"/>
    </location>
</feature>
<feature type="region of interest" description="Disordered" evidence="10">
    <location>
        <begin position="337"/>
        <end position="403"/>
    </location>
</feature>
<gene>
    <name evidence="12" type="ORF">MYCIT1_LOCUS17003</name>
</gene>
<evidence type="ECO:0000256" key="5">
    <source>
        <dbReference type="ARBA" id="ARBA00022989"/>
    </source>
</evidence>
<keyword evidence="3" id="KW-0589">Pheromone response</keyword>
<evidence type="ECO:0000256" key="8">
    <source>
        <dbReference type="ARBA" id="ARBA00023170"/>
    </source>
</evidence>
<evidence type="ECO:0000256" key="7">
    <source>
        <dbReference type="ARBA" id="ARBA00023136"/>
    </source>
</evidence>
<evidence type="ECO:0000256" key="1">
    <source>
        <dbReference type="ARBA" id="ARBA00004141"/>
    </source>
</evidence>
<evidence type="ECO:0000313" key="12">
    <source>
        <dbReference type="EMBL" id="CAK5271732.1"/>
    </source>
</evidence>
<dbReference type="InterPro" id="IPR001499">
    <property type="entry name" value="GPCR_STE3"/>
</dbReference>
<keyword evidence="9" id="KW-0807">Transducer</keyword>
<feature type="transmembrane region" description="Helical" evidence="11">
    <location>
        <begin position="114"/>
        <end position="135"/>
    </location>
</feature>
<name>A0AAD2H9Z6_9AGAR</name>
<reference evidence="12" key="1">
    <citation type="submission" date="2023-11" db="EMBL/GenBank/DDBJ databases">
        <authorList>
            <person name="De Vega J J."/>
            <person name="De Vega J J."/>
        </authorList>
    </citation>
    <scope>NUCLEOTIDE SEQUENCE</scope>
</reference>
<feature type="compositionally biased region" description="Low complexity" evidence="10">
    <location>
        <begin position="337"/>
        <end position="353"/>
    </location>
</feature>
<dbReference type="Pfam" id="PF02076">
    <property type="entry name" value="STE3"/>
    <property type="match status" value="1"/>
</dbReference>
<comment type="caution">
    <text evidence="12">The sequence shown here is derived from an EMBL/GenBank/DDBJ whole genome shotgun (WGS) entry which is preliminary data.</text>
</comment>
<dbReference type="PANTHER" id="PTHR28097">
    <property type="entry name" value="PHEROMONE A FACTOR RECEPTOR"/>
    <property type="match status" value="1"/>
</dbReference>
<organism evidence="12 13">
    <name type="scientific">Mycena citricolor</name>
    <dbReference type="NCBI Taxonomy" id="2018698"/>
    <lineage>
        <taxon>Eukaryota</taxon>
        <taxon>Fungi</taxon>
        <taxon>Dikarya</taxon>
        <taxon>Basidiomycota</taxon>
        <taxon>Agaricomycotina</taxon>
        <taxon>Agaricomycetes</taxon>
        <taxon>Agaricomycetidae</taxon>
        <taxon>Agaricales</taxon>
        <taxon>Marasmiineae</taxon>
        <taxon>Mycenaceae</taxon>
        <taxon>Mycena</taxon>
    </lineage>
</organism>
<evidence type="ECO:0000313" key="13">
    <source>
        <dbReference type="Proteomes" id="UP001295794"/>
    </source>
</evidence>
<comment type="subcellular location">
    <subcellularLocation>
        <location evidence="1">Membrane</location>
        <topology evidence="1">Multi-pass membrane protein</topology>
    </subcellularLocation>
</comment>
<feature type="region of interest" description="Disordered" evidence="10">
    <location>
        <begin position="415"/>
        <end position="434"/>
    </location>
</feature>
<evidence type="ECO:0000256" key="10">
    <source>
        <dbReference type="SAM" id="MobiDB-lite"/>
    </source>
</evidence>
<evidence type="ECO:0000256" key="11">
    <source>
        <dbReference type="SAM" id="Phobius"/>
    </source>
</evidence>
<dbReference type="EMBL" id="CAVNYO010000174">
    <property type="protein sequence ID" value="CAK5271732.1"/>
    <property type="molecule type" value="Genomic_DNA"/>
</dbReference>
<evidence type="ECO:0000256" key="6">
    <source>
        <dbReference type="ARBA" id="ARBA00023040"/>
    </source>
</evidence>
<evidence type="ECO:0000256" key="3">
    <source>
        <dbReference type="ARBA" id="ARBA00022507"/>
    </source>
</evidence>
<dbReference type="PANTHER" id="PTHR28097:SF1">
    <property type="entry name" value="PHEROMONE A FACTOR RECEPTOR"/>
    <property type="match status" value="1"/>
</dbReference>
<keyword evidence="8" id="KW-0675">Receptor</keyword>
<evidence type="ECO:0000256" key="2">
    <source>
        <dbReference type="ARBA" id="ARBA00011085"/>
    </source>
</evidence>
<evidence type="ECO:0000256" key="4">
    <source>
        <dbReference type="ARBA" id="ARBA00022692"/>
    </source>
</evidence>
<dbReference type="GO" id="GO:0004934">
    <property type="term" value="F:mating-type alpha-factor pheromone receptor activity"/>
    <property type="evidence" value="ECO:0007669"/>
    <property type="project" value="InterPro"/>
</dbReference>
<dbReference type="CDD" id="cd14966">
    <property type="entry name" value="7tmD_STE3"/>
    <property type="match status" value="1"/>
</dbReference>
<keyword evidence="7 11" id="KW-0472">Membrane</keyword>
<dbReference type="PRINTS" id="PR00899">
    <property type="entry name" value="GPCRSTE3"/>
</dbReference>
<evidence type="ECO:0008006" key="14">
    <source>
        <dbReference type="Google" id="ProtNLM"/>
    </source>
</evidence>
<dbReference type="InterPro" id="IPR000481">
    <property type="entry name" value="GPCR_Pheromne_B_alpha_rcpt"/>
</dbReference>
<proteinExistence type="inferred from homology"/>
<dbReference type="GO" id="GO:0000750">
    <property type="term" value="P:pheromone-dependent signal transduction involved in conjugation with cellular fusion"/>
    <property type="evidence" value="ECO:0007669"/>
    <property type="project" value="TreeGrafter"/>
</dbReference>
<dbReference type="PRINTS" id="PR00901">
    <property type="entry name" value="PHEROMONEBAR"/>
</dbReference>
<feature type="transmembrane region" description="Helical" evidence="11">
    <location>
        <begin position="31"/>
        <end position="52"/>
    </location>
</feature>
<feature type="transmembrane region" description="Helical" evidence="11">
    <location>
        <begin position="276"/>
        <end position="296"/>
    </location>
</feature>